<keyword evidence="2" id="KW-1185">Reference proteome</keyword>
<organism evidence="1 2">
    <name type="scientific">Coprinopsis marcescibilis</name>
    <name type="common">Agaric fungus</name>
    <name type="synonym">Psathyrella marcescibilis</name>
    <dbReference type="NCBI Taxonomy" id="230819"/>
    <lineage>
        <taxon>Eukaryota</taxon>
        <taxon>Fungi</taxon>
        <taxon>Dikarya</taxon>
        <taxon>Basidiomycota</taxon>
        <taxon>Agaricomycotina</taxon>
        <taxon>Agaricomycetes</taxon>
        <taxon>Agaricomycetidae</taxon>
        <taxon>Agaricales</taxon>
        <taxon>Agaricineae</taxon>
        <taxon>Psathyrellaceae</taxon>
        <taxon>Coprinopsis</taxon>
    </lineage>
</organism>
<dbReference type="Proteomes" id="UP000307440">
    <property type="component" value="Unassembled WGS sequence"/>
</dbReference>
<dbReference type="AlphaFoldDB" id="A0A5C3LBC6"/>
<evidence type="ECO:0000313" key="2">
    <source>
        <dbReference type="Proteomes" id="UP000307440"/>
    </source>
</evidence>
<reference evidence="1 2" key="1">
    <citation type="journal article" date="2019" name="Nat. Ecol. Evol.">
        <title>Megaphylogeny resolves global patterns of mushroom evolution.</title>
        <authorList>
            <person name="Varga T."/>
            <person name="Krizsan K."/>
            <person name="Foldi C."/>
            <person name="Dima B."/>
            <person name="Sanchez-Garcia M."/>
            <person name="Sanchez-Ramirez S."/>
            <person name="Szollosi G.J."/>
            <person name="Szarkandi J.G."/>
            <person name="Papp V."/>
            <person name="Albert L."/>
            <person name="Andreopoulos W."/>
            <person name="Angelini C."/>
            <person name="Antonin V."/>
            <person name="Barry K.W."/>
            <person name="Bougher N.L."/>
            <person name="Buchanan P."/>
            <person name="Buyck B."/>
            <person name="Bense V."/>
            <person name="Catcheside P."/>
            <person name="Chovatia M."/>
            <person name="Cooper J."/>
            <person name="Damon W."/>
            <person name="Desjardin D."/>
            <person name="Finy P."/>
            <person name="Geml J."/>
            <person name="Haridas S."/>
            <person name="Hughes K."/>
            <person name="Justo A."/>
            <person name="Karasinski D."/>
            <person name="Kautmanova I."/>
            <person name="Kiss B."/>
            <person name="Kocsube S."/>
            <person name="Kotiranta H."/>
            <person name="LaButti K.M."/>
            <person name="Lechner B.E."/>
            <person name="Liimatainen K."/>
            <person name="Lipzen A."/>
            <person name="Lukacs Z."/>
            <person name="Mihaltcheva S."/>
            <person name="Morgado L.N."/>
            <person name="Niskanen T."/>
            <person name="Noordeloos M.E."/>
            <person name="Ohm R.A."/>
            <person name="Ortiz-Santana B."/>
            <person name="Ovrebo C."/>
            <person name="Racz N."/>
            <person name="Riley R."/>
            <person name="Savchenko A."/>
            <person name="Shiryaev A."/>
            <person name="Soop K."/>
            <person name="Spirin V."/>
            <person name="Szebenyi C."/>
            <person name="Tomsovsky M."/>
            <person name="Tulloss R.E."/>
            <person name="Uehling J."/>
            <person name="Grigoriev I.V."/>
            <person name="Vagvolgyi C."/>
            <person name="Papp T."/>
            <person name="Martin F.M."/>
            <person name="Miettinen O."/>
            <person name="Hibbett D.S."/>
            <person name="Nagy L.G."/>
        </authorList>
    </citation>
    <scope>NUCLEOTIDE SEQUENCE [LARGE SCALE GENOMIC DNA]</scope>
    <source>
        <strain evidence="1 2">CBS 121175</strain>
    </source>
</reference>
<sequence>MALTQQSAHKQNAVPSNICLRLQHASRFIHRLWLDQRYPNECGNTHPKQLGKMELVKSFNTLGRRKTKKGNYRSDWAPKRRNVLRHASALTTTPTDPINDVGASDELRLGGILKYAINVTVPTKNKELLTAGTLSMNPDINPGRPILPTGKIGVLKLSIETRIIN</sequence>
<accession>A0A5C3LBC6</accession>
<proteinExistence type="predicted"/>
<dbReference type="EMBL" id="ML210147">
    <property type="protein sequence ID" value="TFK30157.1"/>
    <property type="molecule type" value="Genomic_DNA"/>
</dbReference>
<evidence type="ECO:0000313" key="1">
    <source>
        <dbReference type="EMBL" id="TFK30157.1"/>
    </source>
</evidence>
<name>A0A5C3LBC6_COPMA</name>
<gene>
    <name evidence="1" type="ORF">FA15DRAFT_651672</name>
</gene>
<protein>
    <submittedName>
        <fullName evidence="1">Uncharacterized protein</fullName>
    </submittedName>
</protein>